<sequence>VEKPEKTEKTEAADKPPPKSTKCCLHNVGIDAFPRLQPALPRSWTLPAIGSRVRELRPPLLQQASFDDGTGGALRYRLDVMRGVAARAHGPSPPPQRQRAHSAP</sequence>
<dbReference type="OrthoDB" id="5979581at2759"/>
<feature type="region of interest" description="Disordered" evidence="1">
    <location>
        <begin position="85"/>
        <end position="104"/>
    </location>
</feature>
<keyword evidence="3" id="KW-1185">Reference proteome</keyword>
<feature type="non-terminal residue" evidence="2">
    <location>
        <position position="1"/>
    </location>
</feature>
<comment type="caution">
    <text evidence="2">The sequence shown here is derived from an EMBL/GenBank/DDBJ whole genome shotgun (WGS) entry which is preliminary data.</text>
</comment>
<dbReference type="Proteomes" id="UP000838756">
    <property type="component" value="Unassembled WGS sequence"/>
</dbReference>
<feature type="region of interest" description="Disordered" evidence="1">
    <location>
        <begin position="1"/>
        <end position="20"/>
    </location>
</feature>
<accession>A0A8S4QKB4</accession>
<evidence type="ECO:0000313" key="3">
    <source>
        <dbReference type="Proteomes" id="UP000838756"/>
    </source>
</evidence>
<dbReference type="EMBL" id="CAKXAJ010004760">
    <property type="protein sequence ID" value="CAH2208871.1"/>
    <property type="molecule type" value="Genomic_DNA"/>
</dbReference>
<name>A0A8S4QKB4_9NEOP</name>
<proteinExistence type="predicted"/>
<reference evidence="2" key="1">
    <citation type="submission" date="2022-03" db="EMBL/GenBank/DDBJ databases">
        <authorList>
            <person name="Lindestad O."/>
        </authorList>
    </citation>
    <scope>NUCLEOTIDE SEQUENCE</scope>
</reference>
<protein>
    <submittedName>
        <fullName evidence="2">Jg681 protein</fullName>
    </submittedName>
</protein>
<organism evidence="2 3">
    <name type="scientific">Pararge aegeria aegeria</name>
    <dbReference type="NCBI Taxonomy" id="348720"/>
    <lineage>
        <taxon>Eukaryota</taxon>
        <taxon>Metazoa</taxon>
        <taxon>Ecdysozoa</taxon>
        <taxon>Arthropoda</taxon>
        <taxon>Hexapoda</taxon>
        <taxon>Insecta</taxon>
        <taxon>Pterygota</taxon>
        <taxon>Neoptera</taxon>
        <taxon>Endopterygota</taxon>
        <taxon>Lepidoptera</taxon>
        <taxon>Glossata</taxon>
        <taxon>Ditrysia</taxon>
        <taxon>Papilionoidea</taxon>
        <taxon>Nymphalidae</taxon>
        <taxon>Satyrinae</taxon>
        <taxon>Satyrini</taxon>
        <taxon>Parargina</taxon>
        <taxon>Pararge</taxon>
    </lineage>
</organism>
<gene>
    <name evidence="2" type="primary">jg681</name>
    <name evidence="2" type="ORF">PAEG_LOCUS1370</name>
</gene>
<evidence type="ECO:0000313" key="2">
    <source>
        <dbReference type="EMBL" id="CAH2208871.1"/>
    </source>
</evidence>
<evidence type="ECO:0000256" key="1">
    <source>
        <dbReference type="SAM" id="MobiDB-lite"/>
    </source>
</evidence>
<feature type="non-terminal residue" evidence="2">
    <location>
        <position position="104"/>
    </location>
</feature>
<dbReference type="AlphaFoldDB" id="A0A8S4QKB4"/>
<feature type="compositionally biased region" description="Basic and acidic residues" evidence="1">
    <location>
        <begin position="1"/>
        <end position="17"/>
    </location>
</feature>